<organism evidence="2 3">
    <name type="scientific">Aaosphaeria arxii CBS 175.79</name>
    <dbReference type="NCBI Taxonomy" id="1450172"/>
    <lineage>
        <taxon>Eukaryota</taxon>
        <taxon>Fungi</taxon>
        <taxon>Dikarya</taxon>
        <taxon>Ascomycota</taxon>
        <taxon>Pezizomycotina</taxon>
        <taxon>Dothideomycetes</taxon>
        <taxon>Pleosporomycetidae</taxon>
        <taxon>Pleosporales</taxon>
        <taxon>Pleosporales incertae sedis</taxon>
        <taxon>Aaosphaeria</taxon>
    </lineage>
</organism>
<dbReference type="Proteomes" id="UP000799778">
    <property type="component" value="Unassembled WGS sequence"/>
</dbReference>
<dbReference type="EMBL" id="ML978073">
    <property type="protein sequence ID" value="KAF2011937.1"/>
    <property type="molecule type" value="Genomic_DNA"/>
</dbReference>
<dbReference type="AlphaFoldDB" id="A0A6A5XGH4"/>
<feature type="region of interest" description="Disordered" evidence="1">
    <location>
        <begin position="1"/>
        <end position="89"/>
    </location>
</feature>
<evidence type="ECO:0000313" key="2">
    <source>
        <dbReference type="EMBL" id="KAF2011937.1"/>
    </source>
</evidence>
<accession>A0A6A5XGH4</accession>
<feature type="compositionally biased region" description="Low complexity" evidence="1">
    <location>
        <begin position="16"/>
        <end position="30"/>
    </location>
</feature>
<feature type="compositionally biased region" description="Polar residues" evidence="1">
    <location>
        <begin position="1"/>
        <end position="10"/>
    </location>
</feature>
<evidence type="ECO:0000256" key="1">
    <source>
        <dbReference type="SAM" id="MobiDB-lite"/>
    </source>
</evidence>
<dbReference type="OrthoDB" id="3776715at2759"/>
<evidence type="ECO:0000313" key="3">
    <source>
        <dbReference type="Proteomes" id="UP000799778"/>
    </source>
</evidence>
<dbReference type="GeneID" id="54279950"/>
<keyword evidence="3" id="KW-1185">Reference proteome</keyword>
<name>A0A6A5XGH4_9PLEO</name>
<reference evidence="2" key="1">
    <citation type="journal article" date="2020" name="Stud. Mycol.">
        <title>101 Dothideomycetes genomes: a test case for predicting lifestyles and emergence of pathogens.</title>
        <authorList>
            <person name="Haridas S."/>
            <person name="Albert R."/>
            <person name="Binder M."/>
            <person name="Bloem J."/>
            <person name="Labutti K."/>
            <person name="Salamov A."/>
            <person name="Andreopoulos B."/>
            <person name="Baker S."/>
            <person name="Barry K."/>
            <person name="Bills G."/>
            <person name="Bluhm B."/>
            <person name="Cannon C."/>
            <person name="Castanera R."/>
            <person name="Culley D."/>
            <person name="Daum C."/>
            <person name="Ezra D."/>
            <person name="Gonzalez J."/>
            <person name="Henrissat B."/>
            <person name="Kuo A."/>
            <person name="Liang C."/>
            <person name="Lipzen A."/>
            <person name="Lutzoni F."/>
            <person name="Magnuson J."/>
            <person name="Mondo S."/>
            <person name="Nolan M."/>
            <person name="Ohm R."/>
            <person name="Pangilinan J."/>
            <person name="Park H.-J."/>
            <person name="Ramirez L."/>
            <person name="Alfaro M."/>
            <person name="Sun H."/>
            <person name="Tritt A."/>
            <person name="Yoshinaga Y."/>
            <person name="Zwiers L.-H."/>
            <person name="Turgeon B."/>
            <person name="Goodwin S."/>
            <person name="Spatafora J."/>
            <person name="Crous P."/>
            <person name="Grigoriev I."/>
        </authorList>
    </citation>
    <scope>NUCLEOTIDE SEQUENCE</scope>
    <source>
        <strain evidence="2">CBS 175.79</strain>
    </source>
</reference>
<sequence>MSSPNSSQQETRPRARAASGRSLLSELLEAAAEKDQKNCFGQQGTEETSKPPSPAPPKSLSPTGLEDYAPLVANQDPQPFGPLHADSGLRADTAGLPPRVALLSQSVDLANISELDQALRSFQQVFRGHSYIPLTSFGVFNLITNWRSGNKSIANVTIFRNLIIDKKIWIRQQEDICKLLEYVGAHCQRVLIRGESLQKGTREFDEVWGRAINLLPNVTEALVEE</sequence>
<protein>
    <submittedName>
        <fullName evidence="2">Uncharacterized protein</fullName>
    </submittedName>
</protein>
<proteinExistence type="predicted"/>
<dbReference type="RefSeq" id="XP_033380276.1">
    <property type="nucleotide sequence ID" value="XM_033522553.1"/>
</dbReference>
<gene>
    <name evidence="2" type="ORF">BU24DRAFT_266753</name>
</gene>